<feature type="compositionally biased region" description="Polar residues" evidence="1">
    <location>
        <begin position="453"/>
        <end position="478"/>
    </location>
</feature>
<feature type="region of interest" description="Disordered" evidence="1">
    <location>
        <begin position="612"/>
        <end position="647"/>
    </location>
</feature>
<feature type="compositionally biased region" description="Low complexity" evidence="1">
    <location>
        <begin position="355"/>
        <end position="383"/>
    </location>
</feature>
<feature type="compositionally biased region" description="Polar residues" evidence="1">
    <location>
        <begin position="522"/>
        <end position="533"/>
    </location>
</feature>
<accession>A0ABQ8PBZ2</accession>
<organism evidence="2 3">
    <name type="scientific">Cryptosporidium canis</name>
    <dbReference type="NCBI Taxonomy" id="195482"/>
    <lineage>
        <taxon>Eukaryota</taxon>
        <taxon>Sar</taxon>
        <taxon>Alveolata</taxon>
        <taxon>Apicomplexa</taxon>
        <taxon>Conoidasida</taxon>
        <taxon>Coccidia</taxon>
        <taxon>Eucoccidiorida</taxon>
        <taxon>Eimeriorina</taxon>
        <taxon>Cryptosporidiidae</taxon>
        <taxon>Cryptosporidium</taxon>
    </lineage>
</organism>
<feature type="region of interest" description="Disordered" evidence="1">
    <location>
        <begin position="349"/>
        <end position="533"/>
    </location>
</feature>
<feature type="compositionally biased region" description="Low complexity" evidence="1">
    <location>
        <begin position="230"/>
        <end position="242"/>
    </location>
</feature>
<feature type="region of interest" description="Disordered" evidence="1">
    <location>
        <begin position="208"/>
        <end position="247"/>
    </location>
</feature>
<evidence type="ECO:0000313" key="3">
    <source>
        <dbReference type="Proteomes" id="UP001071777"/>
    </source>
</evidence>
<protein>
    <submittedName>
        <fullName evidence="2">Uncharacterized protein</fullName>
    </submittedName>
</protein>
<dbReference type="Proteomes" id="UP001071777">
    <property type="component" value="Unassembled WGS sequence"/>
</dbReference>
<evidence type="ECO:0000256" key="1">
    <source>
        <dbReference type="SAM" id="MobiDB-lite"/>
    </source>
</evidence>
<feature type="compositionally biased region" description="Basic and acidic residues" evidence="1">
    <location>
        <begin position="432"/>
        <end position="442"/>
    </location>
</feature>
<reference evidence="2" key="1">
    <citation type="submission" date="2022-10" db="EMBL/GenBank/DDBJ databases">
        <title>Adaptive evolution leads to modifications in subtelomeric GC content in a zoonotic Cryptosporidium species.</title>
        <authorList>
            <person name="Li J."/>
            <person name="Feng Y."/>
            <person name="Xiao L."/>
        </authorList>
    </citation>
    <scope>NUCLEOTIDE SEQUENCE</scope>
    <source>
        <strain evidence="2">25894</strain>
    </source>
</reference>
<proteinExistence type="predicted"/>
<evidence type="ECO:0000313" key="2">
    <source>
        <dbReference type="EMBL" id="KAJ1615487.1"/>
    </source>
</evidence>
<gene>
    <name evidence="2" type="ORF">OJ252_19</name>
</gene>
<keyword evidence="3" id="KW-1185">Reference proteome</keyword>
<sequence length="845" mass="90757">MEEGYDWDQISSFQVVDGASISSSSLLDDELIIASSDSTSCDGSIPLDQSDFQKQTCSPLSQFLVGPDSPCLKSDDQKLFSQQQSAGICALGNNGSSFCLGGGHLPALGDSHHFGIQAGLANSGAGLRGDHPLYSAGYKFNDAADSMIGGDKDPNKRKRPFNGTGAGNGINICNNATANRMGNCAPNAMSGINSRPVLGMGGIGGGVAASSLNKPPTKSRARKVRDNSEEFGSSSSGSSMSSKFGYPGNSGEGGCSFNPSSNITEDLNSVKYYEGFKLPLGDLGRKMLLKKLREIHTQNPTKMEKALTDHGLSYTRIRFASVQQLFKISYVCDVFDYALSIHCEFGRPRHRDSSKNVQLSSVNSSSSSNSSLASSQSHSNVSSRRMMESQPNNRLGGAAVQGGVPDQFESHSGMGASGGGGATQNGQGLLDDSSKGLGKLESDMEAFTPDASPCSSRPYPSNKNLYSKETGAASSTPLSKVEHDITSPVSIFSTTSGSPASQRKRRGSAKSNYSFSPPPIPVTNSPMQSADQKDLSSLNSDLHSYMSNPGLANYALVNGNVPNGGMGLNSSLQMFGMHSDACTGHFSDHMHQGINQFNGLDSHIQAVGRAPHSYHKKHDDQESFDSLSSMNGSDGGMHKPPKRQKVRSRKKNALVEMRNEHQLQANFPYTSSGHYGTSISPNMFSYGDIDDVYNVSSIGEVTPFYQPESEIAHLGEFETSHHHHHHHHHYHHHHHHQDSVHYVPSFESQEKINPACPTLGSPFDSSLIINSLDTESSHNSELVECDSPTSFYLYSQPSFSSNFDDYVDSSCLSGFLSHGLNSIEMFNSSELEMDSFDIGCPLISI</sequence>
<name>A0ABQ8PBZ2_9CRYT</name>
<comment type="caution">
    <text evidence="2">The sequence shown here is derived from an EMBL/GenBank/DDBJ whole genome shotgun (WGS) entry which is preliminary data.</text>
</comment>
<feature type="compositionally biased region" description="Polar residues" evidence="1">
    <location>
        <begin position="487"/>
        <end position="501"/>
    </location>
</feature>
<dbReference type="EMBL" id="JAPCXB010000001">
    <property type="protein sequence ID" value="KAJ1615487.1"/>
    <property type="molecule type" value="Genomic_DNA"/>
</dbReference>